<dbReference type="Pfam" id="PF05076">
    <property type="entry name" value="SUFU"/>
    <property type="match status" value="1"/>
</dbReference>
<dbReference type="Proteomes" id="UP000185547">
    <property type="component" value="Unassembled WGS sequence"/>
</dbReference>
<dbReference type="InterPro" id="IPR020941">
    <property type="entry name" value="SUFU-like_domain"/>
</dbReference>
<organism evidence="2 3">
    <name type="scientific">Corynebacterium afermentans</name>
    <dbReference type="NCBI Taxonomy" id="38286"/>
    <lineage>
        <taxon>Bacteria</taxon>
        <taxon>Bacillati</taxon>
        <taxon>Actinomycetota</taxon>
        <taxon>Actinomycetes</taxon>
        <taxon>Mycobacteriales</taxon>
        <taxon>Corynebacteriaceae</taxon>
        <taxon>Corynebacterium</taxon>
    </lineage>
</organism>
<sequence>MPAEHLPVSGGDMVGCMGVLDNARRGPKTGGEVVRGHIAQTTGGEDAYVFSYRRLEVHAYVLPEPVPHVLYCTYGKSRVESSQPVAGTQTELTLRVRGTPALPDEWPARLLARAARDDIEPGHYLVLDNPRGTLSGFVFVTDPVLGVVDGPTGLIRFTYAVGINGDDVEQMLSWDPLKFAAFVGDRVPLGLTSTDRAPISADPQDRALLDEAVGSEGASIGAMHARYLEVDAEGRVDLDPAAARALLRAARHRLLHGRSFALLNSETWLLLNPQSPTTECASDHVVVPATAEFAHELLAIFDAVPGIYRLRTAPLVFRVVDPTT</sequence>
<comment type="caution">
    <text evidence="2">The sequence shown here is derived from an EMBL/GenBank/DDBJ whole genome shotgun (WGS) entry which is preliminary data.</text>
</comment>
<feature type="domain" description="Suppressor of fused-like" evidence="1">
    <location>
        <begin position="54"/>
        <end position="194"/>
    </location>
</feature>
<proteinExistence type="predicted"/>
<dbReference type="RefSeq" id="WP_082855712.1">
    <property type="nucleotide sequence ID" value="NZ_FTMH01000009.1"/>
</dbReference>
<keyword evidence="3" id="KW-1185">Reference proteome</keyword>
<gene>
    <name evidence="2" type="ORF">SAMN05421802_10959</name>
</gene>
<name>A0A9X8WHU3_9CORY</name>
<reference evidence="2 3" key="1">
    <citation type="submission" date="2017-01" db="EMBL/GenBank/DDBJ databases">
        <authorList>
            <person name="Varghese N."/>
            <person name="Submissions S."/>
        </authorList>
    </citation>
    <scope>NUCLEOTIDE SEQUENCE [LARGE SCALE GENOMIC DNA]</scope>
    <source>
        <strain evidence="2 3">DSM 44280</strain>
    </source>
</reference>
<evidence type="ECO:0000313" key="2">
    <source>
        <dbReference type="EMBL" id="SIQ25090.1"/>
    </source>
</evidence>
<dbReference type="OrthoDB" id="9023549at2"/>
<evidence type="ECO:0000259" key="1">
    <source>
        <dbReference type="Pfam" id="PF05076"/>
    </source>
</evidence>
<protein>
    <submittedName>
        <fullName evidence="2">Suppressor of fused protein (SUFU)</fullName>
    </submittedName>
</protein>
<dbReference type="AlphaFoldDB" id="A0A9X8WHU3"/>
<accession>A0A9X8WHU3</accession>
<evidence type="ECO:0000313" key="3">
    <source>
        <dbReference type="Proteomes" id="UP000185547"/>
    </source>
</evidence>
<dbReference type="InterPro" id="IPR037181">
    <property type="entry name" value="SUFU_N"/>
</dbReference>
<dbReference type="SUPFAM" id="SSF103359">
    <property type="entry name" value="Suppressor of Fused, N-terminal domain"/>
    <property type="match status" value="1"/>
</dbReference>
<dbReference type="EMBL" id="FTMH01000009">
    <property type="protein sequence ID" value="SIQ25090.1"/>
    <property type="molecule type" value="Genomic_DNA"/>
</dbReference>